<feature type="compositionally biased region" description="Polar residues" evidence="8">
    <location>
        <begin position="183"/>
        <end position="192"/>
    </location>
</feature>
<dbReference type="PANTHER" id="PTHR11267:SF204">
    <property type="entry name" value="SPADETAIL"/>
    <property type="match status" value="1"/>
</dbReference>
<keyword evidence="11" id="KW-1185">Reference proteome</keyword>
<dbReference type="PROSITE" id="PS50252">
    <property type="entry name" value="TBOX_3"/>
    <property type="match status" value="1"/>
</dbReference>
<feature type="domain" description="T-box" evidence="9">
    <location>
        <begin position="1"/>
        <end position="155"/>
    </location>
</feature>
<evidence type="ECO:0000256" key="1">
    <source>
        <dbReference type="ARBA" id="ARBA00004123"/>
    </source>
</evidence>
<reference evidence="10" key="3">
    <citation type="submission" date="2025-09" db="UniProtKB">
        <authorList>
            <consortium name="Ensembl"/>
        </authorList>
    </citation>
    <scope>IDENTIFICATION</scope>
</reference>
<dbReference type="Pfam" id="PF00907">
    <property type="entry name" value="T-box"/>
    <property type="match status" value="1"/>
</dbReference>
<evidence type="ECO:0000256" key="3">
    <source>
        <dbReference type="ARBA" id="ARBA00023015"/>
    </source>
</evidence>
<dbReference type="PRINTS" id="PR00938">
    <property type="entry name" value="BRACHYURY"/>
</dbReference>
<keyword evidence="6 7" id="KW-0539">Nucleus</keyword>
<evidence type="ECO:0000256" key="2">
    <source>
        <dbReference type="ARBA" id="ARBA00022473"/>
    </source>
</evidence>
<keyword evidence="2" id="KW-0217">Developmental protein</keyword>
<evidence type="ECO:0000256" key="5">
    <source>
        <dbReference type="ARBA" id="ARBA00023163"/>
    </source>
</evidence>
<dbReference type="SUPFAM" id="SSF49417">
    <property type="entry name" value="p53-like transcription factors"/>
    <property type="match status" value="1"/>
</dbReference>
<dbReference type="SMART" id="SM00425">
    <property type="entry name" value="TBOX"/>
    <property type="match status" value="1"/>
</dbReference>
<evidence type="ECO:0000256" key="4">
    <source>
        <dbReference type="ARBA" id="ARBA00023125"/>
    </source>
</evidence>
<dbReference type="Ensembl" id="ENSCSAVT00000014314.1">
    <property type="protein sequence ID" value="ENSCSAVP00000014150.1"/>
    <property type="gene ID" value="ENSCSAVG00000008301.1"/>
</dbReference>
<protein>
    <recommendedName>
        <fullName evidence="9">T-box domain-containing protein</fullName>
    </recommendedName>
</protein>
<evidence type="ECO:0000256" key="6">
    <source>
        <dbReference type="ARBA" id="ARBA00023242"/>
    </source>
</evidence>
<dbReference type="InterPro" id="IPR001699">
    <property type="entry name" value="TF_T-box"/>
</dbReference>
<proteinExistence type="predicted"/>
<dbReference type="InterPro" id="IPR002070">
    <property type="entry name" value="TF_Brachyury"/>
</dbReference>
<dbReference type="GO" id="GO:0000978">
    <property type="term" value="F:RNA polymerase II cis-regulatory region sequence-specific DNA binding"/>
    <property type="evidence" value="ECO:0007669"/>
    <property type="project" value="InterPro"/>
</dbReference>
<dbReference type="GO" id="GO:0005634">
    <property type="term" value="C:nucleus"/>
    <property type="evidence" value="ECO:0007669"/>
    <property type="project" value="UniProtKB-SubCell"/>
</dbReference>
<dbReference type="Gene3D" id="2.60.40.820">
    <property type="entry name" value="Transcription factor, T-box"/>
    <property type="match status" value="1"/>
</dbReference>
<dbReference type="PROSITE" id="PS01264">
    <property type="entry name" value="TBOX_2"/>
    <property type="match status" value="1"/>
</dbReference>
<evidence type="ECO:0000313" key="11">
    <source>
        <dbReference type="Proteomes" id="UP000007875"/>
    </source>
</evidence>
<dbReference type="STRING" id="51511.ENSCSAVP00000014150"/>
<dbReference type="InterPro" id="IPR008967">
    <property type="entry name" value="p53-like_TF_DNA-bd_sf"/>
</dbReference>
<reference evidence="10" key="2">
    <citation type="submission" date="2025-08" db="UniProtKB">
        <authorList>
            <consortium name="Ensembl"/>
        </authorList>
    </citation>
    <scope>IDENTIFICATION</scope>
</reference>
<dbReference type="FunFam" id="2.60.40.820:FF:000010">
    <property type="entry name" value="T-box transcription factor TBX6"/>
    <property type="match status" value="1"/>
</dbReference>
<dbReference type="GeneTree" id="ENSGT00940000165229"/>
<dbReference type="PRINTS" id="PR00937">
    <property type="entry name" value="TBOX"/>
</dbReference>
<dbReference type="eggNOG" id="KOG3585">
    <property type="taxonomic scope" value="Eukaryota"/>
</dbReference>
<organism evidence="10 11">
    <name type="scientific">Ciona savignyi</name>
    <name type="common">Pacific transparent sea squirt</name>
    <dbReference type="NCBI Taxonomy" id="51511"/>
    <lineage>
        <taxon>Eukaryota</taxon>
        <taxon>Metazoa</taxon>
        <taxon>Chordata</taxon>
        <taxon>Tunicata</taxon>
        <taxon>Ascidiacea</taxon>
        <taxon>Phlebobranchia</taxon>
        <taxon>Cionidae</taxon>
        <taxon>Ciona</taxon>
    </lineage>
</organism>
<keyword evidence="4 7" id="KW-0238">DNA-binding</keyword>
<dbReference type="GO" id="GO:0045893">
    <property type="term" value="P:positive regulation of DNA-templated transcription"/>
    <property type="evidence" value="ECO:0007669"/>
    <property type="project" value="InterPro"/>
</dbReference>
<comment type="subcellular location">
    <subcellularLocation>
        <location evidence="1 7">Nucleus</location>
    </subcellularLocation>
</comment>
<dbReference type="PANTHER" id="PTHR11267">
    <property type="entry name" value="T-BOX PROTEIN-RELATED"/>
    <property type="match status" value="1"/>
</dbReference>
<dbReference type="GO" id="GO:0000981">
    <property type="term" value="F:DNA-binding transcription factor activity, RNA polymerase II-specific"/>
    <property type="evidence" value="ECO:0007669"/>
    <property type="project" value="TreeGrafter"/>
</dbReference>
<dbReference type="GO" id="GO:0001708">
    <property type="term" value="P:cell fate specification"/>
    <property type="evidence" value="ECO:0007669"/>
    <property type="project" value="TreeGrafter"/>
</dbReference>
<dbReference type="Proteomes" id="UP000007875">
    <property type="component" value="Unassembled WGS sequence"/>
</dbReference>
<dbReference type="InParanoid" id="H2Z985"/>
<sequence>MFPGYRVKMTGMDPNAQYCVLLDISSVDENRYKFQHGKWLIAGRGEPHIPQRFYLHPNSPCTGQQWMKDIVSFHKVKLTNSCGNCGDGKFLVHSMHRYQPRVHIVQTDDVNTLHLQPMSTFAFPQTSFTTVTAYQNGEIAKLKISNNPYARGFREDGAKTMKAKSTLASFTRPVSTTHKRRCSPNTTSPNSTKRVKLDYAPA</sequence>
<keyword evidence="3" id="KW-0805">Transcription regulation</keyword>
<dbReference type="HOGENOM" id="CLU_014430_3_2_1"/>
<reference evidence="11" key="1">
    <citation type="submission" date="2003-08" db="EMBL/GenBank/DDBJ databases">
        <authorList>
            <person name="Birren B."/>
            <person name="Nusbaum C."/>
            <person name="Abebe A."/>
            <person name="Abouelleil A."/>
            <person name="Adekoya E."/>
            <person name="Ait-zahra M."/>
            <person name="Allen N."/>
            <person name="Allen T."/>
            <person name="An P."/>
            <person name="Anderson M."/>
            <person name="Anderson S."/>
            <person name="Arachchi H."/>
            <person name="Armbruster J."/>
            <person name="Bachantsang P."/>
            <person name="Baldwin J."/>
            <person name="Barry A."/>
            <person name="Bayul T."/>
            <person name="Blitshsteyn B."/>
            <person name="Bloom T."/>
            <person name="Blye J."/>
            <person name="Boguslavskiy L."/>
            <person name="Borowsky M."/>
            <person name="Boukhgalter B."/>
            <person name="Brunache A."/>
            <person name="Butler J."/>
            <person name="Calixte N."/>
            <person name="Calvo S."/>
            <person name="Camarata J."/>
            <person name="Campo K."/>
            <person name="Chang J."/>
            <person name="Cheshatsang Y."/>
            <person name="Citroen M."/>
            <person name="Collymore A."/>
            <person name="Considine T."/>
            <person name="Cook A."/>
            <person name="Cooke P."/>
            <person name="Corum B."/>
            <person name="Cuomo C."/>
            <person name="David R."/>
            <person name="Dawoe T."/>
            <person name="Degray S."/>
            <person name="Dodge S."/>
            <person name="Dooley K."/>
            <person name="Dorje P."/>
            <person name="Dorjee K."/>
            <person name="Dorris L."/>
            <person name="Duffey N."/>
            <person name="Dupes A."/>
            <person name="Elkins T."/>
            <person name="Engels R."/>
            <person name="Erickson J."/>
            <person name="Farina A."/>
            <person name="Faro S."/>
            <person name="Ferreira P."/>
            <person name="Fischer H."/>
            <person name="Fitzgerald M."/>
            <person name="Foley K."/>
            <person name="Gage D."/>
            <person name="Galagan J."/>
            <person name="Gearin G."/>
            <person name="Gnerre S."/>
            <person name="Gnirke A."/>
            <person name="Goyette A."/>
            <person name="Graham J."/>
            <person name="Grandbois E."/>
            <person name="Gyaltsen K."/>
            <person name="Hafez N."/>
            <person name="Hagopian D."/>
            <person name="Hagos B."/>
            <person name="Hall J."/>
            <person name="Hatcher B."/>
            <person name="Heller A."/>
            <person name="Higgins H."/>
            <person name="Honan T."/>
            <person name="Horn A."/>
            <person name="Houde N."/>
            <person name="Hughes L."/>
            <person name="Hulme W."/>
            <person name="Husby E."/>
            <person name="Iliev I."/>
            <person name="Jaffe D."/>
            <person name="Jones C."/>
            <person name="Kamal M."/>
            <person name="Kamat A."/>
            <person name="Kamvysselis M."/>
            <person name="Karlsson E."/>
            <person name="Kells C."/>
            <person name="Kieu A."/>
            <person name="Kisner P."/>
            <person name="Kodira C."/>
            <person name="Kulbokas E."/>
            <person name="Labutti K."/>
            <person name="Lama D."/>
            <person name="Landers T."/>
            <person name="Leger J."/>
            <person name="Levine S."/>
            <person name="Lewis D."/>
            <person name="Lewis T."/>
            <person name="Lindblad-toh K."/>
            <person name="Liu X."/>
            <person name="Lokyitsang T."/>
            <person name="Lokyitsang Y."/>
            <person name="Lucien O."/>
            <person name="Lui A."/>
            <person name="Ma L.J."/>
            <person name="Mabbitt R."/>
            <person name="Macdonald J."/>
            <person name="Maclean C."/>
            <person name="Major J."/>
            <person name="Manning J."/>
            <person name="Marabella R."/>
            <person name="Maru K."/>
            <person name="Matthews C."/>
            <person name="Mauceli E."/>
            <person name="Mccarthy M."/>
            <person name="Mcdonough S."/>
            <person name="Mcghee T."/>
            <person name="Meldrim J."/>
            <person name="Meneus L."/>
            <person name="Mesirov J."/>
            <person name="Mihalev A."/>
            <person name="Mihova T."/>
            <person name="Mikkelsen T."/>
            <person name="Mlenga V."/>
            <person name="Moru K."/>
            <person name="Mozes J."/>
            <person name="Mulrain L."/>
            <person name="Munson G."/>
            <person name="Naylor J."/>
            <person name="Newes C."/>
            <person name="Nguyen C."/>
            <person name="Nguyen N."/>
            <person name="Nguyen T."/>
            <person name="Nicol R."/>
            <person name="Nielsen C."/>
            <person name="Nizzari M."/>
            <person name="Norbu C."/>
            <person name="Norbu N."/>
            <person name="O'donnell P."/>
            <person name="Okoawo O."/>
            <person name="O'leary S."/>
            <person name="Omotosho B."/>
            <person name="O'neill K."/>
            <person name="Osman S."/>
            <person name="Parker S."/>
            <person name="Perrin D."/>
            <person name="Phunkhang P."/>
            <person name="Piqani B."/>
            <person name="Purcell S."/>
            <person name="Rachupka T."/>
            <person name="Ramasamy U."/>
            <person name="Rameau R."/>
            <person name="Ray V."/>
            <person name="Raymond C."/>
            <person name="Retta R."/>
            <person name="Richardson S."/>
            <person name="Rise C."/>
            <person name="Rodriguez J."/>
            <person name="Rogers J."/>
            <person name="Rogov P."/>
            <person name="Rutman M."/>
            <person name="Schupbach R."/>
            <person name="Seaman C."/>
            <person name="Settipalli S."/>
            <person name="Sharpe T."/>
            <person name="Sheridan J."/>
            <person name="Sherpa N."/>
            <person name="Shi J."/>
            <person name="Smirnov S."/>
            <person name="Smith C."/>
            <person name="Sougnez C."/>
            <person name="Spencer B."/>
            <person name="Stalker J."/>
            <person name="Stange-thomann N."/>
            <person name="Stavropoulos S."/>
            <person name="Stetson K."/>
            <person name="Stone C."/>
            <person name="Stone S."/>
            <person name="Stubbs M."/>
            <person name="Talamas J."/>
            <person name="Tchuinga P."/>
            <person name="Tenzing P."/>
            <person name="Tesfaye S."/>
            <person name="Theodore J."/>
            <person name="Thoulutsang Y."/>
            <person name="Topham K."/>
            <person name="Towey S."/>
            <person name="Tsamla T."/>
            <person name="Tsomo N."/>
            <person name="Vallee D."/>
            <person name="Vassiliev H."/>
            <person name="Venkataraman V."/>
            <person name="Vinson J."/>
            <person name="Vo A."/>
            <person name="Wade C."/>
            <person name="Wang S."/>
            <person name="Wangchuk T."/>
            <person name="Wangdi T."/>
            <person name="Whittaker C."/>
            <person name="Wilkinson J."/>
            <person name="Wu Y."/>
            <person name="Wyman D."/>
            <person name="Yadav S."/>
            <person name="Yang S."/>
            <person name="Yang X."/>
            <person name="Yeager S."/>
            <person name="Yee E."/>
            <person name="Young G."/>
            <person name="Zainoun J."/>
            <person name="Zembeck L."/>
            <person name="Zimmer A."/>
            <person name="Zody M."/>
            <person name="Lander E."/>
        </authorList>
    </citation>
    <scope>NUCLEOTIDE SEQUENCE [LARGE SCALE GENOMIC DNA]</scope>
</reference>
<dbReference type="AlphaFoldDB" id="H2Z985"/>
<accession>H2Z985</accession>
<dbReference type="InterPro" id="IPR036960">
    <property type="entry name" value="T-box_sf"/>
</dbReference>
<keyword evidence="5" id="KW-0804">Transcription</keyword>
<evidence type="ECO:0000256" key="7">
    <source>
        <dbReference type="PROSITE-ProRule" id="PRU00201"/>
    </source>
</evidence>
<dbReference type="InterPro" id="IPR046360">
    <property type="entry name" value="T-box_DNA-bd"/>
</dbReference>
<comment type="caution">
    <text evidence="7">Lacks conserved residue(s) required for the propagation of feature annotation.</text>
</comment>
<evidence type="ECO:0000259" key="9">
    <source>
        <dbReference type="PROSITE" id="PS50252"/>
    </source>
</evidence>
<evidence type="ECO:0000313" key="10">
    <source>
        <dbReference type="Ensembl" id="ENSCSAVP00000014150.1"/>
    </source>
</evidence>
<dbReference type="GO" id="GO:0000785">
    <property type="term" value="C:chromatin"/>
    <property type="evidence" value="ECO:0007669"/>
    <property type="project" value="TreeGrafter"/>
</dbReference>
<dbReference type="InterPro" id="IPR018186">
    <property type="entry name" value="TF_T-box_CS"/>
</dbReference>
<feature type="region of interest" description="Disordered" evidence="8">
    <location>
        <begin position="173"/>
        <end position="202"/>
    </location>
</feature>
<name>H2Z985_CIOSA</name>
<evidence type="ECO:0000256" key="8">
    <source>
        <dbReference type="SAM" id="MobiDB-lite"/>
    </source>
</evidence>